<evidence type="ECO:0000256" key="1">
    <source>
        <dbReference type="SAM" id="Phobius"/>
    </source>
</evidence>
<organism evidence="3">
    <name type="scientific">Drosophila simulans</name>
    <name type="common">Fruit fly</name>
    <dbReference type="NCBI Taxonomy" id="7240"/>
    <lineage>
        <taxon>Eukaryota</taxon>
        <taxon>Metazoa</taxon>
        <taxon>Ecdysozoa</taxon>
        <taxon>Arthropoda</taxon>
        <taxon>Hexapoda</taxon>
        <taxon>Insecta</taxon>
        <taxon>Pterygota</taxon>
        <taxon>Neoptera</taxon>
        <taxon>Endopterygota</taxon>
        <taxon>Diptera</taxon>
        <taxon>Brachycera</taxon>
        <taxon>Muscomorpha</taxon>
        <taxon>Ephydroidea</taxon>
        <taxon>Drosophilidae</taxon>
        <taxon>Drosophila</taxon>
        <taxon>Sophophora</taxon>
    </lineage>
</organism>
<dbReference type="EMBL" id="CM002910">
    <property type="protein sequence ID" value="KMY88650.1"/>
    <property type="molecule type" value="Genomic_DNA"/>
</dbReference>
<sequence>MLELVVLFLLSSVTYFCAHLEGPTTNWAYFYASCPIIMGLLSAGLVYINK</sequence>
<dbReference type="AlphaFoldDB" id="A0A0J9THF2"/>
<keyword evidence="1" id="KW-0812">Transmembrane</keyword>
<feature type="chain" id="PRO_5005323419" evidence="2">
    <location>
        <begin position="19"/>
        <end position="50"/>
    </location>
</feature>
<name>A0A0J9THF2_DROSI</name>
<reference evidence="3" key="3">
    <citation type="submission" date="2015-04" db="EMBL/GenBank/DDBJ databases">
        <authorList>
            <consortium name="FlyBase"/>
        </authorList>
    </citation>
    <scope>NUCLEOTIDE SEQUENCE</scope>
    <source>
        <strain evidence="3">W501</strain>
    </source>
</reference>
<keyword evidence="1" id="KW-0472">Membrane</keyword>
<dbReference type="KEGG" id="dsi:Dsimw501_GD28176"/>
<dbReference type="OrthoDB" id="7855243at2759"/>
<reference evidence="3" key="1">
    <citation type="journal article" date="2013" name="Genome Res.">
        <title>A second-generation assembly of the Drosophila simulans genome provides new insights into patterns of lineage-specific divergence.</title>
        <authorList>
            <person name="Hu T.T."/>
            <person name="Eisen M.B."/>
            <person name="Thornton K.R."/>
            <person name="Andolfatto P."/>
        </authorList>
    </citation>
    <scope>NUCLEOTIDE SEQUENCE [LARGE SCALE GENOMIC DNA]</scope>
    <source>
        <strain evidence="3">W501</strain>
    </source>
</reference>
<keyword evidence="1" id="KW-1133">Transmembrane helix</keyword>
<reference evidence="3" key="2">
    <citation type="submission" date="2014-06" db="EMBL/GenBank/DDBJ databases">
        <authorList>
            <person name="Hu T."/>
            <person name="Eisen M.B."/>
            <person name="Thornton K.R."/>
            <person name="Andolfatto P."/>
        </authorList>
    </citation>
    <scope>NUCLEOTIDE SEQUENCE</scope>
    <source>
        <strain evidence="3">W501</strain>
    </source>
</reference>
<keyword evidence="2" id="KW-0732">Signal</keyword>
<evidence type="ECO:0000256" key="2">
    <source>
        <dbReference type="SAM" id="SignalP"/>
    </source>
</evidence>
<feature type="signal peptide" evidence="2">
    <location>
        <begin position="1"/>
        <end position="18"/>
    </location>
</feature>
<protein>
    <submittedName>
        <fullName evidence="3">Uncharacterized protein</fullName>
    </submittedName>
</protein>
<proteinExistence type="predicted"/>
<dbReference type="Proteomes" id="UP000035880">
    <property type="component" value="Chromosome 2L"/>
</dbReference>
<evidence type="ECO:0000313" key="3">
    <source>
        <dbReference type="EMBL" id="KMY88650.1"/>
    </source>
</evidence>
<dbReference type="Bgee" id="FBgn0269466">
    <property type="expression patterns" value="Expressed in adult organism and 3 other cell types or tissues"/>
</dbReference>
<feature type="transmembrane region" description="Helical" evidence="1">
    <location>
        <begin position="28"/>
        <end position="48"/>
    </location>
</feature>
<gene>
    <name evidence="3" type="primary">Dsim\GD28176</name>
    <name evidence="3" type="ORF">Dsimw501_GD28176</name>
</gene>
<accession>A0A0J9THF2</accession>